<evidence type="ECO:0000256" key="1">
    <source>
        <dbReference type="SAM" id="MobiDB-lite"/>
    </source>
</evidence>
<accession>A0A8S1WA38</accession>
<dbReference type="PANTHER" id="PTHR15048">
    <property type="entry name" value="STARCH-BINDING DOMAIN-CONTAINING PROTEIN 1"/>
    <property type="match status" value="1"/>
</dbReference>
<proteinExistence type="predicted"/>
<dbReference type="GO" id="GO:0016020">
    <property type="term" value="C:membrane"/>
    <property type="evidence" value="ECO:0007669"/>
    <property type="project" value="TreeGrafter"/>
</dbReference>
<keyword evidence="3" id="KW-1185">Reference proteome</keyword>
<dbReference type="PANTHER" id="PTHR15048:SF0">
    <property type="entry name" value="STARCH-BINDING DOMAIN-CONTAINING PROTEIN 1"/>
    <property type="match status" value="1"/>
</dbReference>
<dbReference type="OrthoDB" id="306414at2759"/>
<evidence type="ECO:0000313" key="3">
    <source>
        <dbReference type="Proteomes" id="UP000689195"/>
    </source>
</evidence>
<dbReference type="EMBL" id="CAJJDO010000088">
    <property type="protein sequence ID" value="CAD8186894.1"/>
    <property type="molecule type" value="Genomic_DNA"/>
</dbReference>
<feature type="region of interest" description="Disordered" evidence="1">
    <location>
        <begin position="431"/>
        <end position="466"/>
    </location>
</feature>
<organism evidence="2 3">
    <name type="scientific">Paramecium pentaurelia</name>
    <dbReference type="NCBI Taxonomy" id="43138"/>
    <lineage>
        <taxon>Eukaryota</taxon>
        <taxon>Sar</taxon>
        <taxon>Alveolata</taxon>
        <taxon>Ciliophora</taxon>
        <taxon>Intramacronucleata</taxon>
        <taxon>Oligohymenophorea</taxon>
        <taxon>Peniculida</taxon>
        <taxon>Parameciidae</taxon>
        <taxon>Paramecium</taxon>
    </lineage>
</organism>
<sequence>MRPNHPYTITFPIWQCDQWTAFRGRLKLSDKQVIIARWNNTIYLDEELAFFDSQHRIKPQKDIIMLKPQISLLPSILQIVRTNTYTDVLIENASQWFLTTGNLSKLLLIYFAYDLYTGCSPRDCTLENIIKNDDSIVILDFGLRKRTEKYCVYWNPLILKGKPCRSSYQWSLGIIYLVMTQGTQILNEIQKQITAWLKGGRLNIEFLITNKKQSVQNLISSLLNPENPIPWDQIPNHPAFREDIACQQILKEFQGNSIKTEVKSRSSSRTNSRDENSNQISIMPCPYGLKNPIISDQNIINQSLITKVSNLQKAHQDKVRNALGNMYSSILNRHTSTSQQNRQITQTNNSPNKYNNFFNSTKILPKSKTKPQNLGFKTFRNQNQVSTQNVDLDSKRQSSDITIENIVQPTQNQDSFNDNMRLRVSSVKVDTIRQQKPRKGSTHSVLLEEPKQQQKNHQNQVSKNQKEVQQIYQQQEILKVEEEKKIIKQQVLDQQQQHQQLLQIQQSKLQSQQQQQSQSQMLGNYDAENNIQLKKRNNTQFQQKYNRSLEAINVIGQTVAKCLTFFNALQNFWVIPLFLVFKRMLQLRKQIENLLSQKVNSFNINDWEEITSSTEFENYLNKVKQENQLVQSELSILLNSAKAKAEKLDKSRRDKVEWFINDDLNDKIKDVCNTYFHGQIYKNIKDKKGIAKSNIEWLKLQIQAQASIIISELPVLTCDKENFTYEDYLSALELTDEDQIQQYLNKNEHYLEHK</sequence>
<feature type="compositionally biased region" description="Polar residues" evidence="1">
    <location>
        <begin position="453"/>
        <end position="463"/>
    </location>
</feature>
<feature type="region of interest" description="Disordered" evidence="1">
    <location>
        <begin position="260"/>
        <end position="282"/>
    </location>
</feature>
<feature type="compositionally biased region" description="Polar residues" evidence="1">
    <location>
        <begin position="334"/>
        <end position="347"/>
    </location>
</feature>
<name>A0A8S1WA38_9CILI</name>
<feature type="compositionally biased region" description="Polar residues" evidence="1">
    <location>
        <begin position="260"/>
        <end position="270"/>
    </location>
</feature>
<comment type="caution">
    <text evidence="2">The sequence shown here is derived from an EMBL/GenBank/DDBJ whole genome shotgun (WGS) entry which is preliminary data.</text>
</comment>
<evidence type="ECO:0000313" key="2">
    <source>
        <dbReference type="EMBL" id="CAD8186894.1"/>
    </source>
</evidence>
<dbReference type="Proteomes" id="UP000689195">
    <property type="component" value="Unassembled WGS sequence"/>
</dbReference>
<reference evidence="2" key="1">
    <citation type="submission" date="2021-01" db="EMBL/GenBank/DDBJ databases">
        <authorList>
            <consortium name="Genoscope - CEA"/>
            <person name="William W."/>
        </authorList>
    </citation>
    <scope>NUCLEOTIDE SEQUENCE</scope>
</reference>
<feature type="region of interest" description="Disordered" evidence="1">
    <location>
        <begin position="334"/>
        <end position="354"/>
    </location>
</feature>
<evidence type="ECO:0008006" key="4">
    <source>
        <dbReference type="Google" id="ProtNLM"/>
    </source>
</evidence>
<protein>
    <recommendedName>
        <fullName evidence="4">Protein kinase domain-containing protein</fullName>
    </recommendedName>
</protein>
<gene>
    <name evidence="2" type="ORF">PPENT_87.1.T0880044</name>
</gene>
<dbReference type="AlphaFoldDB" id="A0A8S1WA38"/>